<proteinExistence type="predicted"/>
<name>A0ABN4R4R2_9BORD</name>
<feature type="region of interest" description="Disordered" evidence="1">
    <location>
        <begin position="1"/>
        <end position="68"/>
    </location>
</feature>
<sequence length="248" mass="26912">MRGNKAGLAGLKRLHEQAQARRQEEQAAARQAQARQAQARASAGTRLGRESAARDASGQGAASPDPADDMRTFEQAMRAVTPLRPSQRVVHTHRPDPGDIPAQRRAAALGETARRADAGVSDGDVAHLLSENGTAYVRADAAPDTARRLRRGEWQAGAELDLHGLRVEQARHAVLSFIEECLEHGIRCVRIVHGKGYGSEGLTPVLKDKARTWLVQKPDVIAFSEAPEREGGSGALLVLLRQREEARR</sequence>
<dbReference type="PROSITE" id="PS50828">
    <property type="entry name" value="SMR"/>
    <property type="match status" value="1"/>
</dbReference>
<dbReference type="RefSeq" id="WP_066353879.1">
    <property type="nucleotide sequence ID" value="NZ_CBCSFJ010000035.1"/>
</dbReference>
<organism evidence="3 4">
    <name type="scientific">Bordetella bronchialis</name>
    <dbReference type="NCBI Taxonomy" id="463025"/>
    <lineage>
        <taxon>Bacteria</taxon>
        <taxon>Pseudomonadati</taxon>
        <taxon>Pseudomonadota</taxon>
        <taxon>Betaproteobacteria</taxon>
        <taxon>Burkholderiales</taxon>
        <taxon>Alcaligenaceae</taxon>
        <taxon>Bordetella</taxon>
    </lineage>
</organism>
<reference evidence="3 4" key="1">
    <citation type="submission" date="2016-06" db="EMBL/GenBank/DDBJ databases">
        <title>Complete genome sequences of Bordetella bronchialis and Bordetella flabilis.</title>
        <authorList>
            <person name="LiPuma J.J."/>
            <person name="Spilker T."/>
        </authorList>
    </citation>
    <scope>NUCLEOTIDE SEQUENCE [LARGE SCALE GENOMIC DNA]</scope>
    <source>
        <strain evidence="3 4">AU3182</strain>
    </source>
</reference>
<dbReference type="InterPro" id="IPR036063">
    <property type="entry name" value="Smr_dom_sf"/>
</dbReference>
<dbReference type="PANTHER" id="PTHR35562">
    <property type="entry name" value="DNA ENDONUCLEASE SMRA-RELATED"/>
    <property type="match status" value="1"/>
</dbReference>
<keyword evidence="4" id="KW-1185">Reference proteome</keyword>
<gene>
    <name evidence="3" type="ORF">BAU06_19565</name>
</gene>
<protein>
    <submittedName>
        <fullName evidence="3">DNA mismatch repair protein MutS</fullName>
    </submittedName>
</protein>
<accession>A0ABN4R4R2</accession>
<evidence type="ECO:0000313" key="4">
    <source>
        <dbReference type="Proteomes" id="UP000091897"/>
    </source>
</evidence>
<dbReference type="EMBL" id="CP016170">
    <property type="protein sequence ID" value="ANN68205.1"/>
    <property type="molecule type" value="Genomic_DNA"/>
</dbReference>
<evidence type="ECO:0000256" key="1">
    <source>
        <dbReference type="SAM" id="MobiDB-lite"/>
    </source>
</evidence>
<dbReference type="Pfam" id="PF01713">
    <property type="entry name" value="Smr"/>
    <property type="match status" value="1"/>
</dbReference>
<dbReference type="Proteomes" id="UP000091897">
    <property type="component" value="Chromosome"/>
</dbReference>
<dbReference type="SUPFAM" id="SSF160443">
    <property type="entry name" value="SMR domain-like"/>
    <property type="match status" value="1"/>
</dbReference>
<evidence type="ECO:0000313" key="3">
    <source>
        <dbReference type="EMBL" id="ANN68205.1"/>
    </source>
</evidence>
<dbReference type="Gene3D" id="3.30.1370.110">
    <property type="match status" value="1"/>
</dbReference>
<feature type="compositionally biased region" description="Basic and acidic residues" evidence="1">
    <location>
        <begin position="13"/>
        <end position="27"/>
    </location>
</feature>
<feature type="domain" description="Smr" evidence="2">
    <location>
        <begin position="160"/>
        <end position="241"/>
    </location>
</feature>
<evidence type="ECO:0000259" key="2">
    <source>
        <dbReference type="PROSITE" id="PS50828"/>
    </source>
</evidence>
<feature type="compositionally biased region" description="Low complexity" evidence="1">
    <location>
        <begin position="28"/>
        <end position="41"/>
    </location>
</feature>
<dbReference type="InterPro" id="IPR002625">
    <property type="entry name" value="Smr_dom"/>
</dbReference>
<dbReference type="SMART" id="SM00463">
    <property type="entry name" value="SMR"/>
    <property type="match status" value="1"/>
</dbReference>
<dbReference type="PANTHER" id="PTHR35562:SF2">
    <property type="entry name" value="DNA ENDONUCLEASE SMRA-RELATED"/>
    <property type="match status" value="1"/>
</dbReference>